<accession>A0A9W7FIA4</accession>
<dbReference type="AlphaFoldDB" id="A0A9W7FIA4"/>
<name>A0A9W7FIA4_9STRA</name>
<evidence type="ECO:0000313" key="2">
    <source>
        <dbReference type="EMBL" id="GMI12954.1"/>
    </source>
</evidence>
<feature type="region of interest" description="Disordered" evidence="1">
    <location>
        <begin position="1"/>
        <end position="131"/>
    </location>
</feature>
<feature type="compositionally biased region" description="Acidic residues" evidence="1">
    <location>
        <begin position="253"/>
        <end position="280"/>
    </location>
</feature>
<feature type="compositionally biased region" description="Basic and acidic residues" evidence="1">
    <location>
        <begin position="101"/>
        <end position="110"/>
    </location>
</feature>
<feature type="compositionally biased region" description="Basic and acidic residues" evidence="1">
    <location>
        <begin position="39"/>
        <end position="63"/>
    </location>
</feature>
<comment type="caution">
    <text evidence="2">The sequence shown here is derived from an EMBL/GenBank/DDBJ whole genome shotgun (WGS) entry which is preliminary data.</text>
</comment>
<sequence>MAEAETAEVPPKSTNPKKGEDKDKKKSKKDKTSSKKAKAVKEGEKDKDEEASSSKAAKKEMKDKKKKKKKKKTDADASSSDAEDGPPNTCLSKIKANLQFKKKDSVKDAKEDDGEEPPPPTSGRHSSVVSQEIDEQLQRMEAEKNKGPSIGERLVYVLCCVYCRAPDVTPEETPEERERREKIEMLLEQRAIEMKRLEYVKRAAQVKTVMYCENAVYQPPPPSEEVDGEVLGEPEPDHPERAKKSVVVVPVEEQVDKEDGDDDDDDGDDHGDGGDEEEEVKEEKPKSIDPQRYLYEYAHKHSFTTAFGPSPVGILISDYHTPASAAAEYYSALISYTSSLLAQRSAMKKSVLSIQCAERTRLAKIRFAARAVERAEEIRLEELEFAKERETWTSGYDLYLGMVTKVAKRVAHVTTNYWKIPAASTIIQKHFRRYRVAVRFPNFRKRVLAQRKRRLERSRYLAALEMAYGNRLSASRAQQQHIERIKYSRASRDQEGFTDDRGGWKPDYDATTDVDIWTHIWKPPEGSQFGVRNLKVKIPPESKAEATIIKDDKNAWVGVPVMVTEVRSKGEQLGPPKRDFFDTMKKFQHVKSTISKPKKKTEATERKGQDKYYNIKYNWIPAHIVESEIVNKMVIDLPDHA</sequence>
<dbReference type="Proteomes" id="UP001165160">
    <property type="component" value="Unassembled WGS sequence"/>
</dbReference>
<evidence type="ECO:0000256" key="1">
    <source>
        <dbReference type="SAM" id="MobiDB-lite"/>
    </source>
</evidence>
<proteinExistence type="predicted"/>
<gene>
    <name evidence="2" type="ORF">TrVE_jg4246</name>
</gene>
<feature type="compositionally biased region" description="Basic residues" evidence="1">
    <location>
        <begin position="25"/>
        <end position="38"/>
    </location>
</feature>
<feature type="compositionally biased region" description="Acidic residues" evidence="1">
    <location>
        <begin position="224"/>
        <end position="234"/>
    </location>
</feature>
<keyword evidence="3" id="KW-1185">Reference proteome</keyword>
<dbReference type="EMBL" id="BRXX01000455">
    <property type="protein sequence ID" value="GMI12954.1"/>
    <property type="molecule type" value="Genomic_DNA"/>
</dbReference>
<organism evidence="2 3">
    <name type="scientific">Triparma verrucosa</name>
    <dbReference type="NCBI Taxonomy" id="1606542"/>
    <lineage>
        <taxon>Eukaryota</taxon>
        <taxon>Sar</taxon>
        <taxon>Stramenopiles</taxon>
        <taxon>Ochrophyta</taxon>
        <taxon>Bolidophyceae</taxon>
        <taxon>Parmales</taxon>
        <taxon>Triparmaceae</taxon>
        <taxon>Triparma</taxon>
    </lineage>
</organism>
<feature type="region of interest" description="Disordered" evidence="1">
    <location>
        <begin position="216"/>
        <end position="288"/>
    </location>
</feature>
<reference evidence="3" key="1">
    <citation type="journal article" date="2023" name="Commun. Biol.">
        <title>Genome analysis of Parmales, the sister group of diatoms, reveals the evolutionary specialization of diatoms from phago-mixotrophs to photoautotrophs.</title>
        <authorList>
            <person name="Ban H."/>
            <person name="Sato S."/>
            <person name="Yoshikawa S."/>
            <person name="Yamada K."/>
            <person name="Nakamura Y."/>
            <person name="Ichinomiya M."/>
            <person name="Sato N."/>
            <person name="Blanc-Mathieu R."/>
            <person name="Endo H."/>
            <person name="Kuwata A."/>
            <person name="Ogata H."/>
        </authorList>
    </citation>
    <scope>NUCLEOTIDE SEQUENCE [LARGE SCALE GENOMIC DNA]</scope>
    <source>
        <strain evidence="3">NIES 3699</strain>
    </source>
</reference>
<evidence type="ECO:0000313" key="3">
    <source>
        <dbReference type="Proteomes" id="UP001165160"/>
    </source>
</evidence>
<protein>
    <submittedName>
        <fullName evidence="2">Uncharacterized protein</fullName>
    </submittedName>
</protein>